<accession>A0A4U1JBV5</accession>
<dbReference type="OrthoDB" id="5495182at2"/>
<reference evidence="1 2" key="1">
    <citation type="submission" date="2019-04" db="EMBL/GenBank/DDBJ databases">
        <authorList>
            <person name="Li Y."/>
            <person name="Wang J."/>
        </authorList>
    </citation>
    <scope>NUCLEOTIDE SEQUENCE [LARGE SCALE GENOMIC DNA]</scope>
    <source>
        <strain evidence="1 2">DSM 14668</strain>
    </source>
</reference>
<name>A0A4U1JBV5_9BACT</name>
<dbReference type="AlphaFoldDB" id="A0A4U1JBV5"/>
<gene>
    <name evidence="1" type="ORF">E8A74_21400</name>
</gene>
<dbReference type="RefSeq" id="WP_136930912.1">
    <property type="nucleotide sequence ID" value="NZ_SSMQ01000022.1"/>
</dbReference>
<comment type="caution">
    <text evidence="1">The sequence shown here is derived from an EMBL/GenBank/DDBJ whole genome shotgun (WGS) entry which is preliminary data.</text>
</comment>
<evidence type="ECO:0000313" key="2">
    <source>
        <dbReference type="Proteomes" id="UP000309215"/>
    </source>
</evidence>
<evidence type="ECO:0000313" key="1">
    <source>
        <dbReference type="EMBL" id="TKD05105.1"/>
    </source>
</evidence>
<keyword evidence="2" id="KW-1185">Reference proteome</keyword>
<proteinExistence type="predicted"/>
<dbReference type="EMBL" id="SSMQ01000022">
    <property type="protein sequence ID" value="TKD05105.1"/>
    <property type="molecule type" value="Genomic_DNA"/>
</dbReference>
<sequence length="107" mass="11072">MQLDADQQGATGGHISGVISAQDFSDEVANMVAPFDESFCNPNSPTLQSILKQIRMAADIMSDGTQDPTKQCDAISIGVGFTMKSAQLGPVAPAVPPPPDPCAPSAR</sequence>
<protein>
    <submittedName>
        <fullName evidence="1">Uncharacterized protein</fullName>
    </submittedName>
</protein>
<organism evidence="1 2">
    <name type="scientific">Polyangium fumosum</name>
    <dbReference type="NCBI Taxonomy" id="889272"/>
    <lineage>
        <taxon>Bacteria</taxon>
        <taxon>Pseudomonadati</taxon>
        <taxon>Myxococcota</taxon>
        <taxon>Polyangia</taxon>
        <taxon>Polyangiales</taxon>
        <taxon>Polyangiaceae</taxon>
        <taxon>Polyangium</taxon>
    </lineage>
</organism>
<dbReference type="Proteomes" id="UP000309215">
    <property type="component" value="Unassembled WGS sequence"/>
</dbReference>